<comment type="caution">
    <text evidence="1">The sequence shown here is derived from an EMBL/GenBank/DDBJ whole genome shotgun (WGS) entry which is preliminary data.</text>
</comment>
<sequence>MTADILRDLTLTVRRGPVASPGKAAELRDILSADGTGTVIYDRHLTDPGTAIWLARLLLRQYGYAVTEVILDGMGPDITALFREASRLRLNVELGSHATAPRVVANEHGPASYLIPAGWDLADAADRLPAAHEVARPEVVRNLRRIAAEKRKAGGTLARALDTAAGMILETGDPDLVWDTLTRVLNQVESEQAGVSA</sequence>
<gene>
    <name evidence="1" type="ORF">JFN87_03080</name>
</gene>
<dbReference type="EMBL" id="JAGIQL010000006">
    <property type="protein sequence ID" value="MBP0456488.1"/>
    <property type="molecule type" value="Genomic_DNA"/>
</dbReference>
<evidence type="ECO:0000313" key="2">
    <source>
        <dbReference type="Proteomes" id="UP000670475"/>
    </source>
</evidence>
<evidence type="ECO:0000313" key="1">
    <source>
        <dbReference type="EMBL" id="MBP0456488.1"/>
    </source>
</evidence>
<proteinExistence type="predicted"/>
<organism evidence="1 2">
    <name type="scientific">Streptomyces montanisoli</name>
    <dbReference type="NCBI Taxonomy" id="2798581"/>
    <lineage>
        <taxon>Bacteria</taxon>
        <taxon>Bacillati</taxon>
        <taxon>Actinomycetota</taxon>
        <taxon>Actinomycetes</taxon>
        <taxon>Kitasatosporales</taxon>
        <taxon>Streptomycetaceae</taxon>
        <taxon>Streptomyces</taxon>
    </lineage>
</organism>
<protein>
    <submittedName>
        <fullName evidence="1">Uncharacterized protein</fullName>
    </submittedName>
</protein>
<name>A0A940RVW4_9ACTN</name>
<dbReference type="Proteomes" id="UP000670475">
    <property type="component" value="Unassembled WGS sequence"/>
</dbReference>
<keyword evidence="2" id="KW-1185">Reference proteome</keyword>
<accession>A0A940RVW4</accession>
<dbReference type="RefSeq" id="WP_209338275.1">
    <property type="nucleotide sequence ID" value="NZ_JAGIQL010000006.1"/>
</dbReference>
<dbReference type="AlphaFoldDB" id="A0A940RVW4"/>
<reference evidence="1" key="1">
    <citation type="submission" date="2021-03" db="EMBL/GenBank/DDBJ databases">
        <title>Whole genome sequence of Streptomyces bomunensis MMS17-BM035.</title>
        <authorList>
            <person name="Lee J.H."/>
        </authorList>
    </citation>
    <scope>NUCLEOTIDE SEQUENCE</scope>
    <source>
        <strain evidence="1">MMS17-BM035</strain>
    </source>
</reference>